<reference evidence="13" key="2">
    <citation type="submission" date="2020-09" db="EMBL/GenBank/DDBJ databases">
        <authorList>
            <person name="Sun Q."/>
            <person name="Zhou Y."/>
        </authorList>
    </citation>
    <scope>NUCLEOTIDE SEQUENCE</scope>
    <source>
        <strain evidence="13">CGMCC 1.16548</strain>
    </source>
</reference>
<protein>
    <recommendedName>
        <fullName evidence="9">Lipoprotein signal peptidase</fullName>
        <ecNumber evidence="9">3.4.23.36</ecNumber>
    </recommendedName>
    <alternativeName>
        <fullName evidence="9">Prolipoprotein signal peptidase</fullName>
    </alternativeName>
    <alternativeName>
        <fullName evidence="9">Signal peptidase II</fullName>
        <shortName evidence="9">SPase II</shortName>
    </alternativeName>
</protein>
<evidence type="ECO:0000256" key="9">
    <source>
        <dbReference type="HAMAP-Rule" id="MF_00161"/>
    </source>
</evidence>
<dbReference type="PANTHER" id="PTHR33695:SF1">
    <property type="entry name" value="LIPOPROTEIN SIGNAL PEPTIDASE"/>
    <property type="match status" value="1"/>
</dbReference>
<evidence type="ECO:0000256" key="11">
    <source>
        <dbReference type="RuleBase" id="RU004181"/>
    </source>
</evidence>
<dbReference type="Pfam" id="PF01252">
    <property type="entry name" value="Peptidase_A8"/>
    <property type="match status" value="1"/>
</dbReference>
<comment type="subcellular location">
    <subcellularLocation>
        <location evidence="9">Cell membrane</location>
        <topology evidence="9">Multi-pass membrane protein</topology>
    </subcellularLocation>
</comment>
<keyword evidence="2 9" id="KW-1003">Cell membrane</keyword>
<dbReference type="PANTHER" id="PTHR33695">
    <property type="entry name" value="LIPOPROTEIN SIGNAL PEPTIDASE"/>
    <property type="match status" value="1"/>
</dbReference>
<sequence>MARATDPPAPDAAPRQRQVSPRALGLLAAIAVVAYGLDQGTKYLVTTNLAVNETVPVLGEILQLHYVTNPGAAFSFATGFTWVLSIVAIGAIVFIIGFAPRIRSLRWATMFGLVLAGAFGNVTDRLTRPPGFGVGHVIDFIQVWGFPAIFNVADIAIVSAMGLFLLLSLRNVGLDGVRRTDDAGGTDDPEKASADAPSTP</sequence>
<keyword evidence="5 9" id="KW-0064">Aspartyl protease</keyword>
<dbReference type="EMBL" id="BNAI01000001">
    <property type="protein sequence ID" value="GHF10072.1"/>
    <property type="molecule type" value="Genomic_DNA"/>
</dbReference>
<dbReference type="Proteomes" id="UP000617531">
    <property type="component" value="Unassembled WGS sequence"/>
</dbReference>
<dbReference type="InterPro" id="IPR001872">
    <property type="entry name" value="Peptidase_A8"/>
</dbReference>
<evidence type="ECO:0000256" key="5">
    <source>
        <dbReference type="ARBA" id="ARBA00022750"/>
    </source>
</evidence>
<comment type="similarity">
    <text evidence="1 9 11">Belongs to the peptidase A8 family.</text>
</comment>
<evidence type="ECO:0000256" key="8">
    <source>
        <dbReference type="ARBA" id="ARBA00023136"/>
    </source>
</evidence>
<organism evidence="13 14">
    <name type="scientific">Pseudolysinimonas yzui</name>
    <dbReference type="NCBI Taxonomy" id="2708254"/>
    <lineage>
        <taxon>Bacteria</taxon>
        <taxon>Bacillati</taxon>
        <taxon>Actinomycetota</taxon>
        <taxon>Actinomycetes</taxon>
        <taxon>Micrococcales</taxon>
        <taxon>Microbacteriaceae</taxon>
        <taxon>Pseudolysinimonas</taxon>
    </lineage>
</organism>
<feature type="transmembrane region" description="Helical" evidence="9">
    <location>
        <begin position="21"/>
        <end position="37"/>
    </location>
</feature>
<evidence type="ECO:0000256" key="6">
    <source>
        <dbReference type="ARBA" id="ARBA00022801"/>
    </source>
</evidence>
<feature type="transmembrane region" description="Helical" evidence="9">
    <location>
        <begin position="143"/>
        <end position="169"/>
    </location>
</feature>
<keyword evidence="8 9" id="KW-0472">Membrane</keyword>
<feature type="transmembrane region" description="Helical" evidence="9">
    <location>
        <begin position="72"/>
        <end position="98"/>
    </location>
</feature>
<dbReference type="EC" id="3.4.23.36" evidence="9"/>
<dbReference type="NCBIfam" id="TIGR00077">
    <property type="entry name" value="lspA"/>
    <property type="match status" value="1"/>
</dbReference>
<feature type="compositionally biased region" description="Basic and acidic residues" evidence="12">
    <location>
        <begin position="180"/>
        <end position="193"/>
    </location>
</feature>
<keyword evidence="3 9" id="KW-0645">Protease</keyword>
<dbReference type="UniPathway" id="UPA00665"/>
<evidence type="ECO:0000256" key="2">
    <source>
        <dbReference type="ARBA" id="ARBA00022475"/>
    </source>
</evidence>
<reference evidence="13" key="1">
    <citation type="journal article" date="2014" name="Int. J. Syst. Evol. Microbiol.">
        <title>Complete genome sequence of Corynebacterium casei LMG S-19264T (=DSM 44701T), isolated from a smear-ripened cheese.</title>
        <authorList>
            <consortium name="US DOE Joint Genome Institute (JGI-PGF)"/>
            <person name="Walter F."/>
            <person name="Albersmeier A."/>
            <person name="Kalinowski J."/>
            <person name="Ruckert C."/>
        </authorList>
    </citation>
    <scope>NUCLEOTIDE SEQUENCE</scope>
    <source>
        <strain evidence="13">CGMCC 1.16548</strain>
    </source>
</reference>
<evidence type="ECO:0000256" key="10">
    <source>
        <dbReference type="RuleBase" id="RU000594"/>
    </source>
</evidence>
<dbReference type="GO" id="GO:0006508">
    <property type="term" value="P:proteolysis"/>
    <property type="evidence" value="ECO:0007669"/>
    <property type="project" value="UniProtKB-KW"/>
</dbReference>
<evidence type="ECO:0000256" key="3">
    <source>
        <dbReference type="ARBA" id="ARBA00022670"/>
    </source>
</evidence>
<dbReference type="AlphaFoldDB" id="A0A8J3GP87"/>
<evidence type="ECO:0000256" key="7">
    <source>
        <dbReference type="ARBA" id="ARBA00022989"/>
    </source>
</evidence>
<feature type="active site" evidence="9">
    <location>
        <position position="139"/>
    </location>
</feature>
<dbReference type="PROSITE" id="PS00855">
    <property type="entry name" value="SPASE_II"/>
    <property type="match status" value="1"/>
</dbReference>
<proteinExistence type="inferred from homology"/>
<keyword evidence="6 9" id="KW-0378">Hydrolase</keyword>
<dbReference type="GO" id="GO:0004190">
    <property type="term" value="F:aspartic-type endopeptidase activity"/>
    <property type="evidence" value="ECO:0007669"/>
    <property type="project" value="UniProtKB-UniRule"/>
</dbReference>
<keyword evidence="14" id="KW-1185">Reference proteome</keyword>
<evidence type="ECO:0000256" key="1">
    <source>
        <dbReference type="ARBA" id="ARBA00006139"/>
    </source>
</evidence>
<comment type="catalytic activity">
    <reaction evidence="9 10">
        <text>Release of signal peptides from bacterial membrane prolipoproteins. Hydrolyzes -Xaa-Yaa-Zaa-|-(S,diacylglyceryl)Cys-, in which Xaa is hydrophobic (preferably Leu), and Yaa (Ala or Ser) and Zaa (Gly or Ala) have small, neutral side chains.</text>
        <dbReference type="EC" id="3.4.23.36"/>
    </reaction>
</comment>
<comment type="caution">
    <text evidence="13">The sequence shown here is derived from an EMBL/GenBank/DDBJ whole genome shotgun (WGS) entry which is preliminary data.</text>
</comment>
<feature type="active site" evidence="9">
    <location>
        <position position="154"/>
    </location>
</feature>
<dbReference type="PRINTS" id="PR00781">
    <property type="entry name" value="LIPOSIGPTASE"/>
</dbReference>
<feature type="region of interest" description="Disordered" evidence="12">
    <location>
        <begin position="180"/>
        <end position="200"/>
    </location>
</feature>
<evidence type="ECO:0000256" key="12">
    <source>
        <dbReference type="SAM" id="MobiDB-lite"/>
    </source>
</evidence>
<comment type="pathway">
    <text evidence="9">Protein modification; lipoprotein biosynthesis (signal peptide cleavage).</text>
</comment>
<keyword evidence="4 9" id="KW-0812">Transmembrane</keyword>
<feature type="transmembrane region" description="Helical" evidence="9">
    <location>
        <begin position="105"/>
        <end position="123"/>
    </location>
</feature>
<dbReference type="HAMAP" id="MF_00161">
    <property type="entry name" value="LspA"/>
    <property type="match status" value="1"/>
</dbReference>
<dbReference type="GO" id="GO:0005886">
    <property type="term" value="C:plasma membrane"/>
    <property type="evidence" value="ECO:0007669"/>
    <property type="project" value="UniProtKB-SubCell"/>
</dbReference>
<comment type="function">
    <text evidence="9 10">This protein specifically catalyzes the removal of signal peptides from prolipoproteins.</text>
</comment>
<gene>
    <name evidence="9" type="primary">lspA</name>
    <name evidence="13" type="ORF">GCM10011600_08960</name>
</gene>
<accession>A0A8J3GP87</accession>
<evidence type="ECO:0000256" key="4">
    <source>
        <dbReference type="ARBA" id="ARBA00022692"/>
    </source>
</evidence>
<keyword evidence="7 9" id="KW-1133">Transmembrane helix</keyword>
<evidence type="ECO:0000313" key="14">
    <source>
        <dbReference type="Proteomes" id="UP000617531"/>
    </source>
</evidence>
<name>A0A8J3GP87_9MICO</name>
<evidence type="ECO:0000313" key="13">
    <source>
        <dbReference type="EMBL" id="GHF10072.1"/>
    </source>
</evidence>